<evidence type="ECO:0000313" key="2">
    <source>
        <dbReference type="Proteomes" id="UP000815677"/>
    </source>
</evidence>
<evidence type="ECO:0000313" key="1">
    <source>
        <dbReference type="EMBL" id="GAT45061.1"/>
    </source>
</evidence>
<organism evidence="1 2">
    <name type="scientific">Mycena chlorophos</name>
    <name type="common">Agaric fungus</name>
    <name type="synonym">Agaricus chlorophos</name>
    <dbReference type="NCBI Taxonomy" id="658473"/>
    <lineage>
        <taxon>Eukaryota</taxon>
        <taxon>Fungi</taxon>
        <taxon>Dikarya</taxon>
        <taxon>Basidiomycota</taxon>
        <taxon>Agaricomycotina</taxon>
        <taxon>Agaricomycetes</taxon>
        <taxon>Agaricomycetidae</taxon>
        <taxon>Agaricales</taxon>
        <taxon>Marasmiineae</taxon>
        <taxon>Mycenaceae</taxon>
        <taxon>Mycena</taxon>
    </lineage>
</organism>
<dbReference type="EMBL" id="DF840623">
    <property type="protein sequence ID" value="GAT45061.1"/>
    <property type="molecule type" value="Genomic_DNA"/>
</dbReference>
<dbReference type="Proteomes" id="UP000815677">
    <property type="component" value="Unassembled WGS sequence"/>
</dbReference>
<proteinExistence type="predicted"/>
<sequence length="192" mass="21591">MDGIPSDDSPRLPPELERRIFVVTALSHRGAITVLLRVAHRVHTWIEPLLYRRFEFIQSPEFRACRRAFQHNPALLSWGTREVIVPNNAYTEKLGLAEIHEIIHACSNLEGLAFARDLTSPDLLPAISELPIRRLKLGVSNLLLGPEPRPDPLAAAQLLRNVTHFEYLGDIYLSSGSDSDANREVGPTEILY</sequence>
<evidence type="ECO:0008006" key="3">
    <source>
        <dbReference type="Google" id="ProtNLM"/>
    </source>
</evidence>
<reference evidence="1" key="1">
    <citation type="submission" date="2014-09" db="EMBL/GenBank/DDBJ databases">
        <title>Genome sequence of the luminous mushroom Mycena chlorophos for searching fungal bioluminescence genes.</title>
        <authorList>
            <person name="Tanaka Y."/>
            <person name="Kasuga D."/>
            <person name="Oba Y."/>
            <person name="Hase S."/>
            <person name="Sato K."/>
            <person name="Oba Y."/>
            <person name="Sakakibara Y."/>
        </authorList>
    </citation>
    <scope>NUCLEOTIDE SEQUENCE</scope>
</reference>
<gene>
    <name evidence="1" type="ORF">MCHLO_02657</name>
</gene>
<protein>
    <recommendedName>
        <fullName evidence="3">F-box domain-containing protein</fullName>
    </recommendedName>
</protein>
<keyword evidence="2" id="KW-1185">Reference proteome</keyword>
<accession>A0ABQ0L1P3</accession>
<name>A0ABQ0L1P3_MYCCL</name>